<proteinExistence type="predicted"/>
<evidence type="ECO:0000313" key="2">
    <source>
        <dbReference type="Proteomes" id="UP001205861"/>
    </source>
</evidence>
<gene>
    <name evidence="1" type="ORF">NX773_01280</name>
</gene>
<dbReference type="RefSeq" id="WP_258854597.1">
    <property type="nucleotide sequence ID" value="NZ_JANUGV010000001.1"/>
</dbReference>
<keyword evidence="2" id="KW-1185">Reference proteome</keyword>
<comment type="caution">
    <text evidence="1">The sequence shown here is derived from an EMBL/GenBank/DDBJ whole genome shotgun (WGS) entry which is preliminary data.</text>
</comment>
<protein>
    <recommendedName>
        <fullName evidence="3">Lasso RiPP family leader peptide-containing protein</fullName>
    </recommendedName>
</protein>
<dbReference type="EMBL" id="JANUGV010000001">
    <property type="protein sequence ID" value="MCS0606796.1"/>
    <property type="molecule type" value="Genomic_DNA"/>
</dbReference>
<reference evidence="1 2" key="1">
    <citation type="submission" date="2022-08" db="EMBL/GenBank/DDBJ databases">
        <title>Reclassification of Massilia species as members of the genera Telluria, Duganella, Pseudoduganella, Mokoshia gen. nov. and Zemynaea gen. nov. using orthogonal and non-orthogonal genome-based approaches.</title>
        <authorList>
            <person name="Bowman J.P."/>
        </authorList>
    </citation>
    <scope>NUCLEOTIDE SEQUENCE [LARGE SCALE GENOMIC DNA]</scope>
    <source>
        <strain evidence="1 2">JCM 31607</strain>
    </source>
</reference>
<dbReference type="Proteomes" id="UP001205861">
    <property type="component" value="Unassembled WGS sequence"/>
</dbReference>
<evidence type="ECO:0008006" key="3">
    <source>
        <dbReference type="Google" id="ProtNLM"/>
    </source>
</evidence>
<sequence>MNQVERNELSATETAQPSNYVAPRLVRIDIAQETELGSHGGAPDMTTIS</sequence>
<evidence type="ECO:0000313" key="1">
    <source>
        <dbReference type="EMBL" id="MCS0606796.1"/>
    </source>
</evidence>
<name>A0ABT2BEF8_9BURK</name>
<accession>A0ABT2BEF8</accession>
<organism evidence="1 2">
    <name type="scientific">Massilia solisilvae</name>
    <dbReference type="NCBI Taxonomy" id="1811225"/>
    <lineage>
        <taxon>Bacteria</taxon>
        <taxon>Pseudomonadati</taxon>
        <taxon>Pseudomonadota</taxon>
        <taxon>Betaproteobacteria</taxon>
        <taxon>Burkholderiales</taxon>
        <taxon>Oxalobacteraceae</taxon>
        <taxon>Telluria group</taxon>
        <taxon>Massilia</taxon>
    </lineage>
</organism>